<gene>
    <name evidence="8" type="ordered locus">Calow_0805</name>
</gene>
<sequence>MRGHIRKRGSTYSVVVYVGRDETTGKKKYKWYSGFKTKKEAEKALAELVNQIEKQEFVEDKNVTIGEFINEWFEIHCKKLTPKTQESYQKMLRFYVLPYLNDIELATLKPLTIAKFYNTLKEQGISNTTLNYVHRLLREIYNFAVKWQYVTKNPFDNVETPKKDRKEMQVWNLDEIRKAEEVFRDTPIFAHVMLALYTGMRLGEVCGLKWDDIDFKNKVCAVRRVAEYINGEVVIKEKPKTDKSLRIVALTDNLVEILKEEKKRQLENKLKFGQNYDTTYDGFISVWEDGRFKVPDYVSKKFSKILSKQNEIKKIRFHDLRHTHATLLLQAGVNMKVISDRLGHSQISITMDLYSHVNLDMQREAIEKLEQRLAKD</sequence>
<evidence type="ECO:0000313" key="8">
    <source>
        <dbReference type="EMBL" id="ADQ04373.1"/>
    </source>
</evidence>
<organism evidence="8 9">
    <name type="scientific">Caldicellulosiruptor owensensis (strain ATCC 700167 / DSM 13100 / OL)</name>
    <dbReference type="NCBI Taxonomy" id="632518"/>
    <lineage>
        <taxon>Bacteria</taxon>
        <taxon>Bacillati</taxon>
        <taxon>Bacillota</taxon>
        <taxon>Bacillota incertae sedis</taxon>
        <taxon>Caldicellulosiruptorales</taxon>
        <taxon>Caldicellulosiruptoraceae</taxon>
        <taxon>Caldicellulosiruptor</taxon>
    </lineage>
</organism>
<dbReference type="PANTHER" id="PTHR30349:SF41">
    <property type="entry name" value="INTEGRASE_RECOMBINASE PROTEIN MJ0367-RELATED"/>
    <property type="match status" value="1"/>
</dbReference>
<dbReference type="PROSITE" id="PS51900">
    <property type="entry name" value="CB"/>
    <property type="match status" value="1"/>
</dbReference>
<feature type="domain" description="Core-binding (CB)" evidence="7">
    <location>
        <begin position="63"/>
        <end position="145"/>
    </location>
</feature>
<dbReference type="STRING" id="632518.Calow_0805"/>
<dbReference type="RefSeq" id="WP_013411766.1">
    <property type="nucleotide sequence ID" value="NC_014657.1"/>
</dbReference>
<dbReference type="EMBL" id="CP002216">
    <property type="protein sequence ID" value="ADQ04373.1"/>
    <property type="molecule type" value="Genomic_DNA"/>
</dbReference>
<dbReference type="SUPFAM" id="SSF56349">
    <property type="entry name" value="DNA breaking-rejoining enzymes"/>
    <property type="match status" value="1"/>
</dbReference>
<dbReference type="HOGENOM" id="CLU_027562_17_1_9"/>
<evidence type="ECO:0000313" key="9">
    <source>
        <dbReference type="Proteomes" id="UP000006889"/>
    </source>
</evidence>
<dbReference type="Gene3D" id="1.10.150.130">
    <property type="match status" value="1"/>
</dbReference>
<evidence type="ECO:0000259" key="6">
    <source>
        <dbReference type="PROSITE" id="PS51898"/>
    </source>
</evidence>
<protein>
    <submittedName>
        <fullName evidence="8">Integrase family protein</fullName>
    </submittedName>
</protein>
<evidence type="ECO:0000259" key="7">
    <source>
        <dbReference type="PROSITE" id="PS51900"/>
    </source>
</evidence>
<proteinExistence type="inferred from homology"/>
<dbReference type="InterPro" id="IPR028259">
    <property type="entry name" value="AP2-like_int_N"/>
</dbReference>
<name>E4Q5Z9_CALOW</name>
<reference evidence="8 9" key="2">
    <citation type="journal article" date="2011" name="J. Bacteriol.">
        <title>Complete genome sequences for the anaerobic, extremely thermophilic plant biomass-degrading bacteria Caldicellulosiruptor hydrothermalis, Caldicellulosiruptor kristjanssonii, Caldicellulosiruptor kronotskyensis, Caldicellulosiruptor owensenis, and Caldicellulosiruptor lactoaceticus.</title>
        <authorList>
            <person name="Blumer-Schuette S.E."/>
            <person name="Ozdemir I."/>
            <person name="Mistry D."/>
            <person name="Lucas S."/>
            <person name="Lapidus A."/>
            <person name="Cheng J.F."/>
            <person name="Goodwin L.A."/>
            <person name="Pitluck S."/>
            <person name="Land M.L."/>
            <person name="Hauser L.J."/>
            <person name="Woyke T."/>
            <person name="Mikhailova N."/>
            <person name="Pati A."/>
            <person name="Kyrpides N.C."/>
            <person name="Ivanova N."/>
            <person name="Detter J.C."/>
            <person name="Walston-Davenport K."/>
            <person name="Han S."/>
            <person name="Adams M.W."/>
            <person name="Kelly R.M."/>
        </authorList>
    </citation>
    <scope>NUCLEOTIDE SEQUENCE [LARGE SCALE GENOMIC DNA]</scope>
    <source>
        <strain evidence="9">ATCC 700167 / DSM 13100 / OL</strain>
    </source>
</reference>
<comment type="similarity">
    <text evidence="1">Belongs to the 'phage' integrase family.</text>
</comment>
<keyword evidence="2" id="KW-0229">DNA integration</keyword>
<accession>E4Q5Z9</accession>
<dbReference type="Proteomes" id="UP000006889">
    <property type="component" value="Chromosome"/>
</dbReference>
<evidence type="ECO:0000256" key="1">
    <source>
        <dbReference type="ARBA" id="ARBA00008857"/>
    </source>
</evidence>
<dbReference type="InterPro" id="IPR011010">
    <property type="entry name" value="DNA_brk_join_enz"/>
</dbReference>
<dbReference type="InterPro" id="IPR004107">
    <property type="entry name" value="Integrase_SAM-like_N"/>
</dbReference>
<dbReference type="InterPro" id="IPR050090">
    <property type="entry name" value="Tyrosine_recombinase_XerCD"/>
</dbReference>
<dbReference type="Gene3D" id="1.10.443.10">
    <property type="entry name" value="Intergrase catalytic core"/>
    <property type="match status" value="1"/>
</dbReference>
<dbReference type="InterPro" id="IPR002104">
    <property type="entry name" value="Integrase_catalytic"/>
</dbReference>
<keyword evidence="4" id="KW-0233">DNA recombination</keyword>
<evidence type="ECO:0000256" key="4">
    <source>
        <dbReference type="ARBA" id="ARBA00023172"/>
    </source>
</evidence>
<dbReference type="Pfam" id="PF00589">
    <property type="entry name" value="Phage_integrase"/>
    <property type="match status" value="1"/>
</dbReference>
<evidence type="ECO:0000256" key="2">
    <source>
        <dbReference type="ARBA" id="ARBA00022908"/>
    </source>
</evidence>
<feature type="domain" description="Tyr recombinase" evidence="6">
    <location>
        <begin position="166"/>
        <end position="367"/>
    </location>
</feature>
<reference key="1">
    <citation type="submission" date="2010-09" db="EMBL/GenBank/DDBJ databases">
        <title>Complete sequence of Caldicellulosiruptor owensensis OL.</title>
        <authorList>
            <consortium name="US DOE Joint Genome Institute"/>
            <person name="Lucas S."/>
            <person name="Copeland A."/>
            <person name="Lapidus A."/>
            <person name="Cheng J.-F."/>
            <person name="Bruce D."/>
            <person name="Goodwin L."/>
            <person name="Pitluck S."/>
            <person name="Davenport K."/>
            <person name="Detter J.C."/>
            <person name="Han C."/>
            <person name="Tapia R."/>
            <person name="Land M."/>
            <person name="Hauser L."/>
            <person name="Chang Y.-J."/>
            <person name="Jeffries C."/>
            <person name="Kyrpides N."/>
            <person name="Ivanova N."/>
            <person name="Mikhailova N."/>
            <person name="Blumer-Schuette S.E."/>
            <person name="Kelly R.M."/>
            <person name="Woyke T."/>
        </authorList>
    </citation>
    <scope>NUCLEOTIDE SEQUENCE</scope>
    <source>
        <strain>OL</strain>
    </source>
</reference>
<dbReference type="InterPro" id="IPR010998">
    <property type="entry name" value="Integrase_recombinase_N"/>
</dbReference>
<keyword evidence="3 5" id="KW-0238">DNA-binding</keyword>
<keyword evidence="9" id="KW-1185">Reference proteome</keyword>
<dbReference type="eggNOG" id="COG0582">
    <property type="taxonomic scope" value="Bacteria"/>
</dbReference>
<dbReference type="Pfam" id="PF14657">
    <property type="entry name" value="Arm-DNA-bind_4"/>
    <property type="match status" value="1"/>
</dbReference>
<dbReference type="AlphaFoldDB" id="E4Q5Z9"/>
<dbReference type="PROSITE" id="PS51898">
    <property type="entry name" value="TYR_RECOMBINASE"/>
    <property type="match status" value="1"/>
</dbReference>
<dbReference type="InterPro" id="IPR013762">
    <property type="entry name" value="Integrase-like_cat_sf"/>
</dbReference>
<dbReference type="PANTHER" id="PTHR30349">
    <property type="entry name" value="PHAGE INTEGRASE-RELATED"/>
    <property type="match status" value="1"/>
</dbReference>
<dbReference type="Pfam" id="PF14659">
    <property type="entry name" value="Phage_int_SAM_3"/>
    <property type="match status" value="1"/>
</dbReference>
<dbReference type="GO" id="GO:0006310">
    <property type="term" value="P:DNA recombination"/>
    <property type="evidence" value="ECO:0007669"/>
    <property type="project" value="UniProtKB-KW"/>
</dbReference>
<dbReference type="GO" id="GO:0015074">
    <property type="term" value="P:DNA integration"/>
    <property type="evidence" value="ECO:0007669"/>
    <property type="project" value="UniProtKB-KW"/>
</dbReference>
<dbReference type="OrthoDB" id="9785687at2"/>
<dbReference type="GO" id="GO:0003677">
    <property type="term" value="F:DNA binding"/>
    <property type="evidence" value="ECO:0007669"/>
    <property type="project" value="UniProtKB-UniRule"/>
</dbReference>
<evidence type="ECO:0000256" key="3">
    <source>
        <dbReference type="ARBA" id="ARBA00023125"/>
    </source>
</evidence>
<evidence type="ECO:0000256" key="5">
    <source>
        <dbReference type="PROSITE-ProRule" id="PRU01248"/>
    </source>
</evidence>
<dbReference type="CDD" id="cd01189">
    <property type="entry name" value="INT_ICEBs1_C_like"/>
    <property type="match status" value="1"/>
</dbReference>
<dbReference type="InterPro" id="IPR044068">
    <property type="entry name" value="CB"/>
</dbReference>
<dbReference type="KEGG" id="cow:Calow_0805"/>